<comment type="subunit">
    <text evidence="3">Homotrimer.</text>
</comment>
<comment type="pathway">
    <text evidence="1">Carbohydrate acid metabolism.</text>
</comment>
<reference evidence="6 7" key="1">
    <citation type="submission" date="2019-08" db="EMBL/GenBank/DDBJ databases">
        <title>Complete genome sequence of Candidatus Uab amorphum.</title>
        <authorList>
            <person name="Shiratori T."/>
            <person name="Suzuki S."/>
            <person name="Kakizawa Y."/>
            <person name="Ishida K."/>
        </authorList>
    </citation>
    <scope>NUCLEOTIDE SEQUENCE [LARGE SCALE GENOMIC DNA]</scope>
    <source>
        <strain evidence="6 7">SRT547</strain>
    </source>
</reference>
<evidence type="ECO:0000313" key="7">
    <source>
        <dbReference type="Proteomes" id="UP000326354"/>
    </source>
</evidence>
<dbReference type="EMBL" id="AP019860">
    <property type="protein sequence ID" value="BBM87210.1"/>
    <property type="molecule type" value="Genomic_DNA"/>
</dbReference>
<gene>
    <name evidence="6" type="ORF">UABAM_05613</name>
</gene>
<dbReference type="OrthoDB" id="9802667at2"/>
<dbReference type="GO" id="GO:0016829">
    <property type="term" value="F:lyase activity"/>
    <property type="evidence" value="ECO:0007669"/>
    <property type="project" value="UniProtKB-KW"/>
</dbReference>
<dbReference type="Proteomes" id="UP000326354">
    <property type="component" value="Chromosome"/>
</dbReference>
<evidence type="ECO:0000256" key="4">
    <source>
        <dbReference type="ARBA" id="ARBA00023239"/>
    </source>
</evidence>
<organism evidence="6 7">
    <name type="scientific">Uabimicrobium amorphum</name>
    <dbReference type="NCBI Taxonomy" id="2596890"/>
    <lineage>
        <taxon>Bacteria</taxon>
        <taxon>Pseudomonadati</taxon>
        <taxon>Planctomycetota</taxon>
        <taxon>Candidatus Uabimicrobiia</taxon>
        <taxon>Candidatus Uabimicrobiales</taxon>
        <taxon>Candidatus Uabimicrobiaceae</taxon>
        <taxon>Candidatus Uabimicrobium</taxon>
    </lineage>
</organism>
<sequence>MNSKQQKILNNMPIVAILRGVETSKIIDIAAELVLAGIRIIEIPLNCPNALQGIRLLQENFSEHIIFGGGTVLNTQSLEELHQLKAEMIVAPNTNTTVIKESLAKNMIPVPGFATPTEAFQAIDAGARHLKLFPASFYGPKYIKALRAVIPSEISIFAVGGVHPGNMKEWLQAGATGFGICSALYQPGFTAKDTAEMAQEVVAAFRQARQDD</sequence>
<proteinExistence type="inferred from homology"/>
<dbReference type="Gene3D" id="3.20.20.70">
    <property type="entry name" value="Aldolase class I"/>
    <property type="match status" value="1"/>
</dbReference>
<dbReference type="AlphaFoldDB" id="A0A5S9IU58"/>
<comment type="similarity">
    <text evidence="2">Belongs to the KHG/KDPG aldolase family.</text>
</comment>
<protein>
    <submittedName>
        <fullName evidence="6">2-dehydro-3-deoxy-6-phosphogalactonate aldolase</fullName>
    </submittedName>
</protein>
<dbReference type="CDD" id="cd00452">
    <property type="entry name" value="KDPG_aldolase"/>
    <property type="match status" value="1"/>
</dbReference>
<dbReference type="KEGG" id="uam:UABAM_05613"/>
<dbReference type="SUPFAM" id="SSF51569">
    <property type="entry name" value="Aldolase"/>
    <property type="match status" value="1"/>
</dbReference>
<keyword evidence="4" id="KW-0456">Lyase</keyword>
<dbReference type="PANTHER" id="PTHR30246">
    <property type="entry name" value="2-KETO-3-DEOXY-6-PHOSPHOGLUCONATE ALDOLASE"/>
    <property type="match status" value="1"/>
</dbReference>
<name>A0A5S9IU58_UABAM</name>
<dbReference type="Pfam" id="PF01081">
    <property type="entry name" value="Aldolase"/>
    <property type="match status" value="1"/>
</dbReference>
<keyword evidence="7" id="KW-1185">Reference proteome</keyword>
<dbReference type="PROSITE" id="PS00160">
    <property type="entry name" value="ALDOLASE_KDPG_KHG_2"/>
    <property type="match status" value="1"/>
</dbReference>
<evidence type="ECO:0000256" key="5">
    <source>
        <dbReference type="ARBA" id="ARBA00023277"/>
    </source>
</evidence>
<evidence type="ECO:0000256" key="1">
    <source>
        <dbReference type="ARBA" id="ARBA00004761"/>
    </source>
</evidence>
<dbReference type="InterPro" id="IPR031338">
    <property type="entry name" value="KDPG/KHG_AS_2"/>
</dbReference>
<dbReference type="PANTHER" id="PTHR30246:SF1">
    <property type="entry name" value="2-DEHYDRO-3-DEOXY-6-PHOSPHOGALACTONATE ALDOLASE-RELATED"/>
    <property type="match status" value="1"/>
</dbReference>
<evidence type="ECO:0000256" key="3">
    <source>
        <dbReference type="ARBA" id="ARBA00011233"/>
    </source>
</evidence>
<dbReference type="InterPro" id="IPR013785">
    <property type="entry name" value="Aldolase_TIM"/>
</dbReference>
<dbReference type="RefSeq" id="WP_151971237.1">
    <property type="nucleotide sequence ID" value="NZ_AP019860.1"/>
</dbReference>
<keyword evidence="5" id="KW-0119">Carbohydrate metabolism</keyword>
<dbReference type="InterPro" id="IPR000887">
    <property type="entry name" value="Aldlse_KDPG_KHG"/>
</dbReference>
<evidence type="ECO:0000256" key="2">
    <source>
        <dbReference type="ARBA" id="ARBA00006906"/>
    </source>
</evidence>
<evidence type="ECO:0000313" key="6">
    <source>
        <dbReference type="EMBL" id="BBM87210.1"/>
    </source>
</evidence>
<accession>A0A5S9IU58</accession>
<dbReference type="NCBIfam" id="NF006600">
    <property type="entry name" value="PRK09140.1"/>
    <property type="match status" value="1"/>
</dbReference>